<reference evidence="1 2" key="1">
    <citation type="submission" date="2018-06" db="EMBL/GenBank/DDBJ databases">
        <title>The genome of Pseudomonas putida NX-1, a lignin degrader.</title>
        <authorList>
            <person name="Xu Z."/>
        </authorList>
    </citation>
    <scope>NUCLEOTIDE SEQUENCE [LARGE SCALE GENOMIC DNA]</scope>
    <source>
        <strain evidence="1 2">NX-1</strain>
    </source>
</reference>
<sequence length="304" mass="32854">MKDLLVNELANTSQFLAQQRLQGRIDQQKLFKAIDADPGIVGAGVVYIDADYNVIVLREFQPICSIKPKRIILREAPRYIAPQQFMNQLQTNPRESRVVKEAVGTTLSCAGAILGWVVMFSGTIAVPFSGGVSLALTAAGYAAATASTAQCVIGVVRTVNEVNDPSANDAMDQEAWYRAATPLLDGISLLGVGSSALTTVRFLQVRKAATGANWLDLTRSLSRQQRSALTRELLSIKHPSLTAKQLKLQQSTGELIKRHTPTQIKHATQTLIKDSLGASIGFVGSGTVQDKTKSIALGLYEEFE</sequence>
<dbReference type="AlphaFoldDB" id="A0AAD0LA05"/>
<dbReference type="EMBL" id="CP030750">
    <property type="protein sequence ID" value="AXA27192.1"/>
    <property type="molecule type" value="Genomic_DNA"/>
</dbReference>
<organism evidence="1 2">
    <name type="scientific">Pseudomonas putida</name>
    <name type="common">Arthrobacter siderocapsulatus</name>
    <dbReference type="NCBI Taxonomy" id="303"/>
    <lineage>
        <taxon>Bacteria</taxon>
        <taxon>Pseudomonadati</taxon>
        <taxon>Pseudomonadota</taxon>
        <taxon>Gammaproteobacteria</taxon>
        <taxon>Pseudomonadales</taxon>
        <taxon>Pseudomonadaceae</taxon>
        <taxon>Pseudomonas</taxon>
    </lineage>
</organism>
<gene>
    <name evidence="1" type="ORF">C1S65_24915</name>
</gene>
<evidence type="ECO:0000313" key="2">
    <source>
        <dbReference type="Proteomes" id="UP000251617"/>
    </source>
</evidence>
<name>A0AAD0LA05_PSEPU</name>
<dbReference type="Proteomes" id="UP000251617">
    <property type="component" value="Chromosome"/>
</dbReference>
<evidence type="ECO:0000313" key="1">
    <source>
        <dbReference type="EMBL" id="AXA27192.1"/>
    </source>
</evidence>
<protein>
    <submittedName>
        <fullName evidence="1">NAD synthetase</fullName>
    </submittedName>
</protein>
<proteinExistence type="predicted"/>
<accession>A0AAD0LA05</accession>
<dbReference type="RefSeq" id="WP_065863909.1">
    <property type="nucleotide sequence ID" value="NZ_CP030750.1"/>
</dbReference>